<sequence>MGAICPPIRRALIGAGGFLLLRGPLPEENIQKEDHLRPPRLRRRTVTESQASSGEHSLPGVGLLGAICPPIRRALIGAGGFLLLRGSLPEENIQNEDHLRPLRLRRSTATHNASPPASIRSSEVICPARDYLPWGISFLEHAEKTDELYVPSVFSI</sequence>
<gene>
    <name evidence="2" type="ORF">SDC9_146813</name>
</gene>
<evidence type="ECO:0000313" key="2">
    <source>
        <dbReference type="EMBL" id="MPM99621.1"/>
    </source>
</evidence>
<proteinExistence type="predicted"/>
<reference evidence="2" key="1">
    <citation type="submission" date="2019-08" db="EMBL/GenBank/DDBJ databases">
        <authorList>
            <person name="Kucharzyk K."/>
            <person name="Murdoch R.W."/>
            <person name="Higgins S."/>
            <person name="Loffler F."/>
        </authorList>
    </citation>
    <scope>NUCLEOTIDE SEQUENCE</scope>
</reference>
<name>A0A645EEB8_9ZZZZ</name>
<feature type="region of interest" description="Disordered" evidence="1">
    <location>
        <begin position="30"/>
        <end position="56"/>
    </location>
</feature>
<protein>
    <submittedName>
        <fullName evidence="2">Uncharacterized protein</fullName>
    </submittedName>
</protein>
<organism evidence="2">
    <name type="scientific">bioreactor metagenome</name>
    <dbReference type="NCBI Taxonomy" id="1076179"/>
    <lineage>
        <taxon>unclassified sequences</taxon>
        <taxon>metagenomes</taxon>
        <taxon>ecological metagenomes</taxon>
    </lineage>
</organism>
<comment type="caution">
    <text evidence="2">The sequence shown here is derived from an EMBL/GenBank/DDBJ whole genome shotgun (WGS) entry which is preliminary data.</text>
</comment>
<evidence type="ECO:0000256" key="1">
    <source>
        <dbReference type="SAM" id="MobiDB-lite"/>
    </source>
</evidence>
<accession>A0A645EEB8</accession>
<dbReference type="AlphaFoldDB" id="A0A645EEB8"/>
<dbReference type="EMBL" id="VSSQ01045712">
    <property type="protein sequence ID" value="MPM99621.1"/>
    <property type="molecule type" value="Genomic_DNA"/>
</dbReference>